<dbReference type="InterPro" id="IPR010359">
    <property type="entry name" value="IrrE_HExxH"/>
</dbReference>
<dbReference type="Gene3D" id="1.10.10.2910">
    <property type="match status" value="1"/>
</dbReference>
<dbReference type="OrthoDB" id="9803716at2"/>
<protein>
    <submittedName>
        <fullName evidence="3">Uncharacterized protein</fullName>
    </submittedName>
</protein>
<reference evidence="3 4" key="1">
    <citation type="submission" date="2015-09" db="EMBL/GenBank/DDBJ databases">
        <title>Genome sequence of Acetobacterium wieringae DSM 1911.</title>
        <authorList>
            <person name="Poehlein A."/>
            <person name="Bengelsdorf F.R."/>
            <person name="Schiel-Bengelsdorf B."/>
            <person name="Duerre P."/>
            <person name="Daniel R."/>
        </authorList>
    </citation>
    <scope>NUCLEOTIDE SEQUENCE [LARGE SCALE GENOMIC DNA]</scope>
    <source>
        <strain evidence="3 4">DSM 1911</strain>
    </source>
</reference>
<dbReference type="RefSeq" id="WP_070370314.1">
    <property type="nucleotide sequence ID" value="NZ_LKEU01000020.1"/>
</dbReference>
<accession>A0A1F2PJD9</accession>
<dbReference type="Proteomes" id="UP000176244">
    <property type="component" value="Unassembled WGS sequence"/>
</dbReference>
<evidence type="ECO:0000259" key="2">
    <source>
        <dbReference type="Pfam" id="PF08401"/>
    </source>
</evidence>
<proteinExistence type="predicted"/>
<dbReference type="Pfam" id="PF06114">
    <property type="entry name" value="Peptidase_M78"/>
    <property type="match status" value="1"/>
</dbReference>
<feature type="domain" description="IrrE N-terminal-like" evidence="1">
    <location>
        <begin position="176"/>
        <end position="256"/>
    </location>
</feature>
<dbReference type="STRING" id="52694.ACWI_09690"/>
<dbReference type="GO" id="GO:0003697">
    <property type="term" value="F:single-stranded DNA binding"/>
    <property type="evidence" value="ECO:0007669"/>
    <property type="project" value="InterPro"/>
</dbReference>
<dbReference type="InterPro" id="IPR013610">
    <property type="entry name" value="ArdC_N"/>
</dbReference>
<dbReference type="Pfam" id="PF08401">
    <property type="entry name" value="ArdcN"/>
    <property type="match status" value="1"/>
</dbReference>
<dbReference type="EMBL" id="LKEU01000020">
    <property type="protein sequence ID" value="OFV71469.1"/>
    <property type="molecule type" value="Genomic_DNA"/>
</dbReference>
<organism evidence="3 4">
    <name type="scientific">Acetobacterium wieringae</name>
    <dbReference type="NCBI Taxonomy" id="52694"/>
    <lineage>
        <taxon>Bacteria</taxon>
        <taxon>Bacillati</taxon>
        <taxon>Bacillota</taxon>
        <taxon>Clostridia</taxon>
        <taxon>Eubacteriales</taxon>
        <taxon>Eubacteriaceae</taxon>
        <taxon>Acetobacterium</taxon>
    </lineage>
</organism>
<evidence type="ECO:0000313" key="4">
    <source>
        <dbReference type="Proteomes" id="UP000176244"/>
    </source>
</evidence>
<evidence type="ECO:0000313" key="3">
    <source>
        <dbReference type="EMBL" id="OFV71469.1"/>
    </source>
</evidence>
<sequence>MAKYEKRSPEDIKKEMDLYNQKIIDLGESFKRDPAVIAEYLEFSSKFYRYSPRNQQLIFSQNDRASFVGSYQFYKEKGYQVQKGQKSMKILVPVKASYFYRDGENTSTPLINATKSERERIKRGEIDVKSVMRFKLGSVFDISQTDCPVAEYPRLVSFGEVSQDHATLYEQLRSYCEDQGFPVEETALRSIKLRGSYTPSTNEIRLNEKLQDTQKLGTFLHEMSHAFLDHTAEAYRSEISEHQHEFEADGLTIMFLSRFGLEVTEGTKDHLASHYQSFLEQIEALPAEEQKKYSLNLSMDKINNTYKEHIGAMEEHLNQLNAGAQFEDYEEEWEQEM</sequence>
<name>A0A1F2PJD9_9FIRM</name>
<feature type="domain" description="N-terminal" evidence="2">
    <location>
        <begin position="40"/>
        <end position="123"/>
    </location>
</feature>
<comment type="caution">
    <text evidence="3">The sequence shown here is derived from an EMBL/GenBank/DDBJ whole genome shotgun (WGS) entry which is preliminary data.</text>
</comment>
<gene>
    <name evidence="3" type="ORF">ACWI_09690</name>
</gene>
<evidence type="ECO:0000259" key="1">
    <source>
        <dbReference type="Pfam" id="PF06114"/>
    </source>
</evidence>
<dbReference type="AlphaFoldDB" id="A0A1F2PJD9"/>